<comment type="caution">
    <text evidence="4">The sequence shown here is derived from an EMBL/GenBank/DDBJ whole genome shotgun (WGS) entry which is preliminary data.</text>
</comment>
<dbReference type="SMART" id="SM00267">
    <property type="entry name" value="GGDEF"/>
    <property type="match status" value="1"/>
</dbReference>
<reference evidence="4 5" key="1">
    <citation type="submission" date="2022-07" db="EMBL/GenBank/DDBJ databases">
        <title>Methylomonas rivi sp. nov., Methylomonas rosea sp. nov., Methylomonas aureus sp. nov. and Methylomonas subterranea sp. nov., four novel methanotrophs isolated from a freshwater creek and the deep terrestrial subsurface.</title>
        <authorList>
            <person name="Abin C."/>
            <person name="Sankaranarayanan K."/>
            <person name="Garner C."/>
            <person name="Sindelar R."/>
            <person name="Kotary K."/>
            <person name="Garner R."/>
            <person name="Barclay S."/>
            <person name="Lawson P."/>
            <person name="Krumholz L."/>
        </authorList>
    </citation>
    <scope>NUCLEOTIDE SEQUENCE [LARGE SCALE GENOMIC DNA]</scope>
    <source>
        <strain evidence="4 5">SURF-2</strain>
    </source>
</reference>
<dbReference type="NCBIfam" id="TIGR00254">
    <property type="entry name" value="GGDEF"/>
    <property type="match status" value="1"/>
</dbReference>
<dbReference type="Proteomes" id="UP001524499">
    <property type="component" value="Unassembled WGS sequence"/>
</dbReference>
<keyword evidence="5" id="KW-1185">Reference proteome</keyword>
<dbReference type="PROSITE" id="PS50887">
    <property type="entry name" value="GGDEF"/>
    <property type="match status" value="1"/>
</dbReference>
<dbReference type="InterPro" id="IPR043128">
    <property type="entry name" value="Rev_trsase/Diguanyl_cyclase"/>
</dbReference>
<organism evidence="4 5">
    <name type="scientific">Methylomonas subterranea</name>
    <dbReference type="NCBI Taxonomy" id="2952225"/>
    <lineage>
        <taxon>Bacteria</taxon>
        <taxon>Pseudomonadati</taxon>
        <taxon>Pseudomonadota</taxon>
        <taxon>Gammaproteobacteria</taxon>
        <taxon>Methylococcales</taxon>
        <taxon>Methylococcaceae</taxon>
        <taxon>Methylomonas</taxon>
    </lineage>
</organism>
<dbReference type="EC" id="2.7.7.65" evidence="1"/>
<dbReference type="PANTHER" id="PTHR45138">
    <property type="entry name" value="REGULATORY COMPONENTS OF SENSORY TRANSDUCTION SYSTEM"/>
    <property type="match status" value="1"/>
</dbReference>
<protein>
    <recommendedName>
        <fullName evidence="1">diguanylate cyclase</fullName>
        <ecNumber evidence="1">2.7.7.65</ecNumber>
    </recommendedName>
</protein>
<sequence length="355" mass="40189">MSNQQSDSGLPSILKKLGAMTAIRDTSMVEQSLLRTLGPLLGILETSFYRVDDYGNVLRALYHTRTVVDALGSKRIVDNLEEVTYEQHISAELRNLFDSVRLLRKSCCRKLGLKLLICYPIFGENQVLGYFVFQRDREVTAVEDAIIQGVLEVFTNYFALLDSSQRDQLTGLLNRYSLETNLDRLWNLLSAKLHSSRDDDNARVNTPQTYWLCILDVDHFKTINDTFGHMIGDEVLIMVTRLLQGSLRQSDLLYRYGGEEFVAIIAANDFESAREAFERTRLCIEQFLFPQVGHITISGGFSSADPSVLPQEVMHRADSALYAAKNAGRNRIYDYDTLMKQGVLQEAATGTIDLF</sequence>
<accession>A0ABT1TDV9</accession>
<dbReference type="SUPFAM" id="SSF55073">
    <property type="entry name" value="Nucleotide cyclase"/>
    <property type="match status" value="1"/>
</dbReference>
<proteinExistence type="predicted"/>
<dbReference type="EMBL" id="JANIBJ010000008">
    <property type="protein sequence ID" value="MCQ8103643.1"/>
    <property type="molecule type" value="Genomic_DNA"/>
</dbReference>
<dbReference type="InterPro" id="IPR050469">
    <property type="entry name" value="Diguanylate_Cyclase"/>
</dbReference>
<dbReference type="RefSeq" id="WP_256601351.1">
    <property type="nucleotide sequence ID" value="NZ_JANIBJ010000008.1"/>
</dbReference>
<dbReference type="InterPro" id="IPR029787">
    <property type="entry name" value="Nucleotide_cyclase"/>
</dbReference>
<comment type="catalytic activity">
    <reaction evidence="2">
        <text>2 GTP = 3',3'-c-di-GMP + 2 diphosphate</text>
        <dbReference type="Rhea" id="RHEA:24898"/>
        <dbReference type="ChEBI" id="CHEBI:33019"/>
        <dbReference type="ChEBI" id="CHEBI:37565"/>
        <dbReference type="ChEBI" id="CHEBI:58805"/>
        <dbReference type="EC" id="2.7.7.65"/>
    </reaction>
</comment>
<name>A0ABT1TDV9_9GAMM</name>
<evidence type="ECO:0000256" key="1">
    <source>
        <dbReference type="ARBA" id="ARBA00012528"/>
    </source>
</evidence>
<gene>
    <name evidence="4" type="ORF">NP590_05970</name>
</gene>
<dbReference type="CDD" id="cd01949">
    <property type="entry name" value="GGDEF"/>
    <property type="match status" value="1"/>
</dbReference>
<feature type="domain" description="GGDEF" evidence="3">
    <location>
        <begin position="208"/>
        <end position="337"/>
    </location>
</feature>
<dbReference type="Gene3D" id="3.30.70.270">
    <property type="match status" value="1"/>
</dbReference>
<dbReference type="Pfam" id="PF00990">
    <property type="entry name" value="GGDEF"/>
    <property type="match status" value="1"/>
</dbReference>
<evidence type="ECO:0000259" key="3">
    <source>
        <dbReference type="PROSITE" id="PS50887"/>
    </source>
</evidence>
<evidence type="ECO:0000256" key="2">
    <source>
        <dbReference type="ARBA" id="ARBA00034247"/>
    </source>
</evidence>
<evidence type="ECO:0000313" key="4">
    <source>
        <dbReference type="EMBL" id="MCQ8103643.1"/>
    </source>
</evidence>
<evidence type="ECO:0000313" key="5">
    <source>
        <dbReference type="Proteomes" id="UP001524499"/>
    </source>
</evidence>
<dbReference type="PANTHER" id="PTHR45138:SF9">
    <property type="entry name" value="DIGUANYLATE CYCLASE DGCM-RELATED"/>
    <property type="match status" value="1"/>
</dbReference>
<dbReference type="InterPro" id="IPR000160">
    <property type="entry name" value="GGDEF_dom"/>
</dbReference>